<feature type="active site" description="Proton donor/acceptor" evidence="4">
    <location>
        <position position="122"/>
    </location>
</feature>
<dbReference type="UniPathway" id="UPA00053">
    <property type="reaction ID" value="UER00086"/>
</dbReference>
<feature type="binding site" evidence="4">
    <location>
        <position position="210"/>
    </location>
    <ligand>
        <name>3-dehydroquinate</name>
        <dbReference type="ChEBI" id="CHEBI:32364"/>
    </ligand>
</feature>
<dbReference type="InterPro" id="IPR050146">
    <property type="entry name" value="Type-I_3-dehydroquinase"/>
</dbReference>
<evidence type="ECO:0000256" key="2">
    <source>
        <dbReference type="ARBA" id="ARBA00023239"/>
    </source>
</evidence>
<dbReference type="CDD" id="cd00502">
    <property type="entry name" value="DHQase_I"/>
    <property type="match status" value="1"/>
</dbReference>
<dbReference type="GO" id="GO:0008652">
    <property type="term" value="P:amino acid biosynthetic process"/>
    <property type="evidence" value="ECO:0007669"/>
    <property type="project" value="UniProtKB-KW"/>
</dbReference>
<evidence type="ECO:0000256" key="1">
    <source>
        <dbReference type="ARBA" id="ARBA00001864"/>
    </source>
</evidence>
<feature type="binding site" evidence="4">
    <location>
        <begin position="37"/>
        <end position="39"/>
    </location>
    <ligand>
        <name>3-dehydroquinate</name>
        <dbReference type="ChEBI" id="CHEBI:32364"/>
    </ligand>
</feature>
<protein>
    <recommendedName>
        <fullName evidence="4">3-dehydroquinate dehydratase</fullName>
        <shortName evidence="4">3-dehydroquinase</shortName>
        <ecNumber evidence="4">4.2.1.10</ecNumber>
    </recommendedName>
    <alternativeName>
        <fullName evidence="4">Type I DHQase</fullName>
    </alternativeName>
    <alternativeName>
        <fullName evidence="4">Type I dehydroquinase</fullName>
        <shortName evidence="4">DHQ1</shortName>
    </alternativeName>
</protein>
<gene>
    <name evidence="4 5" type="primary">aroD</name>
    <name evidence="5" type="ORF">CO007_00270</name>
</gene>
<name>A0A2M8GP04_9BACT</name>
<keyword evidence="2 4" id="KW-0456">Lyase</keyword>
<dbReference type="HAMAP" id="MF_00214">
    <property type="entry name" value="AroD"/>
    <property type="match status" value="1"/>
</dbReference>
<comment type="subunit">
    <text evidence="4">Homodimer.</text>
</comment>
<dbReference type="InterPro" id="IPR013785">
    <property type="entry name" value="Aldolase_TIM"/>
</dbReference>
<dbReference type="GO" id="GO:0009423">
    <property type="term" value="P:chorismate biosynthetic process"/>
    <property type="evidence" value="ECO:0007669"/>
    <property type="project" value="UniProtKB-UniRule"/>
</dbReference>
<dbReference type="GO" id="GO:0003855">
    <property type="term" value="F:3-dehydroquinate dehydratase activity"/>
    <property type="evidence" value="ECO:0007669"/>
    <property type="project" value="UniProtKB-UniRule"/>
</dbReference>
<comment type="function">
    <text evidence="4">Involved in the third step of the chorismate pathway, which leads to the biosynthesis of aromatic amino acids. Catalyzes the cis-dehydration of 3-dehydroquinate (DHQ) and introduces the first double bond of the aromatic ring to yield 3-dehydroshikimate.</text>
</comment>
<evidence type="ECO:0000256" key="3">
    <source>
        <dbReference type="ARBA" id="ARBA00023270"/>
    </source>
</evidence>
<dbReference type="PANTHER" id="PTHR43699">
    <property type="entry name" value="3-DEHYDROQUINATE DEHYDRATASE"/>
    <property type="match status" value="1"/>
</dbReference>
<keyword evidence="3 4" id="KW-0704">Schiff base</keyword>
<feature type="active site" description="Schiff-base intermediate with substrate" evidence="4">
    <location>
        <position position="149"/>
    </location>
</feature>
<accession>A0A2M8GP04</accession>
<dbReference type="Proteomes" id="UP000229370">
    <property type="component" value="Unassembled WGS sequence"/>
</dbReference>
<dbReference type="EC" id="4.2.1.10" evidence="4"/>
<feature type="binding site" evidence="4">
    <location>
        <position position="67"/>
    </location>
    <ligand>
        <name>3-dehydroquinate</name>
        <dbReference type="ChEBI" id="CHEBI:32364"/>
    </ligand>
</feature>
<dbReference type="GO" id="GO:0046279">
    <property type="term" value="P:3,4-dihydroxybenzoate biosynthetic process"/>
    <property type="evidence" value="ECO:0007669"/>
    <property type="project" value="UniProtKB-ARBA"/>
</dbReference>
<comment type="caution">
    <text evidence="4">Lacks conserved residue(s) required for the propagation of feature annotation.</text>
</comment>
<dbReference type="AlphaFoldDB" id="A0A2M8GP04"/>
<comment type="catalytic activity">
    <reaction evidence="1 4">
        <text>3-dehydroquinate = 3-dehydroshikimate + H2O</text>
        <dbReference type="Rhea" id="RHEA:21096"/>
        <dbReference type="ChEBI" id="CHEBI:15377"/>
        <dbReference type="ChEBI" id="CHEBI:16630"/>
        <dbReference type="ChEBI" id="CHEBI:32364"/>
        <dbReference type="EC" id="4.2.1.10"/>
    </reaction>
</comment>
<dbReference type="GO" id="GO:0009073">
    <property type="term" value="P:aromatic amino acid family biosynthetic process"/>
    <property type="evidence" value="ECO:0007669"/>
    <property type="project" value="UniProtKB-KW"/>
</dbReference>
<comment type="caution">
    <text evidence="5">The sequence shown here is derived from an EMBL/GenBank/DDBJ whole genome shotgun (WGS) entry which is preliminary data.</text>
</comment>
<comment type="similarity">
    <text evidence="4">Belongs to the type-I 3-dehydroquinase family.</text>
</comment>
<dbReference type="EMBL" id="PFQK01000007">
    <property type="protein sequence ID" value="PJC82287.1"/>
    <property type="molecule type" value="Genomic_DNA"/>
</dbReference>
<evidence type="ECO:0000313" key="6">
    <source>
        <dbReference type="Proteomes" id="UP000229370"/>
    </source>
</evidence>
<dbReference type="PANTHER" id="PTHR43699:SF1">
    <property type="entry name" value="3-DEHYDROQUINATE DEHYDRATASE"/>
    <property type="match status" value="1"/>
</dbReference>
<dbReference type="Gene3D" id="3.20.20.70">
    <property type="entry name" value="Aldolase class I"/>
    <property type="match status" value="1"/>
</dbReference>
<reference evidence="6" key="1">
    <citation type="submission" date="2017-09" db="EMBL/GenBank/DDBJ databases">
        <title>Depth-based differentiation of microbial function through sediment-hosted aquifers and enrichment of novel symbionts in the deep terrestrial subsurface.</title>
        <authorList>
            <person name="Probst A.J."/>
            <person name="Ladd B."/>
            <person name="Jarett J.K."/>
            <person name="Geller-Mcgrath D.E."/>
            <person name="Sieber C.M.K."/>
            <person name="Emerson J.B."/>
            <person name="Anantharaman K."/>
            <person name="Thomas B.C."/>
            <person name="Malmstrom R."/>
            <person name="Stieglmeier M."/>
            <person name="Klingl A."/>
            <person name="Woyke T."/>
            <person name="Ryan C.M."/>
            <person name="Banfield J.F."/>
        </authorList>
    </citation>
    <scope>NUCLEOTIDE SEQUENCE [LARGE SCALE GENOMIC DNA]</scope>
</reference>
<feature type="binding site" evidence="4">
    <location>
        <position position="189"/>
    </location>
    <ligand>
        <name>3-dehydroquinate</name>
        <dbReference type="ChEBI" id="CHEBI:32364"/>
    </ligand>
</feature>
<keyword evidence="4" id="KW-0057">Aromatic amino acid biosynthesis</keyword>
<evidence type="ECO:0000313" key="5">
    <source>
        <dbReference type="EMBL" id="PJC82287.1"/>
    </source>
</evidence>
<dbReference type="Pfam" id="PF01487">
    <property type="entry name" value="DHquinase_I"/>
    <property type="match status" value="1"/>
</dbReference>
<organism evidence="5 6">
    <name type="scientific">Candidatus Roizmanbacteria bacterium CG_4_8_14_3_um_filter_36_10</name>
    <dbReference type="NCBI Taxonomy" id="1974834"/>
    <lineage>
        <taxon>Bacteria</taxon>
        <taxon>Candidatus Roizmaniibacteriota</taxon>
    </lineage>
</organism>
<keyword evidence="4" id="KW-0028">Amino-acid biosynthesis</keyword>
<dbReference type="SUPFAM" id="SSF51569">
    <property type="entry name" value="Aldolase"/>
    <property type="match status" value="1"/>
</dbReference>
<sequence>MKNYNSKLKICTPVIGKTLNEFLKNLDKVQEISEMVELRVDYINNLTEKDLKIIREQTIKESIFTCRKRSEGGLYQGDERSRIKIIRQACGLGFDYVDIELSSIKYFDLPLDEKSKIILSFHNFKKTPTVTELQIIRNRMRFCRPDIMKLATMVKKEEDIKVLLRLLLEKEKDEKMIVLGIGEKGKITRILGPIMGNYLTYAATDYGQSTQGQIDVFDLKKIYKFLTFHF</sequence>
<dbReference type="NCBIfam" id="TIGR01093">
    <property type="entry name" value="aroD"/>
    <property type="match status" value="1"/>
</dbReference>
<dbReference type="InterPro" id="IPR001381">
    <property type="entry name" value="DHquinase_I"/>
</dbReference>
<feature type="binding site" evidence="4">
    <location>
        <position position="213"/>
    </location>
    <ligand>
        <name>3-dehydroquinate</name>
        <dbReference type="ChEBI" id="CHEBI:32364"/>
    </ligand>
</feature>
<proteinExistence type="inferred from homology"/>
<evidence type="ECO:0000256" key="4">
    <source>
        <dbReference type="HAMAP-Rule" id="MF_00214"/>
    </source>
</evidence>
<comment type="pathway">
    <text evidence="4">Metabolic intermediate biosynthesis; chorismate biosynthesis; chorismate from D-erythrose 4-phosphate and phosphoenolpyruvate: step 3/7.</text>
</comment>